<proteinExistence type="predicted"/>
<organism evidence="2 3">
    <name type="scientific">Candidatus Xianfuyuplasma coldseepsis</name>
    <dbReference type="NCBI Taxonomy" id="2782163"/>
    <lineage>
        <taxon>Bacteria</taxon>
        <taxon>Bacillati</taxon>
        <taxon>Mycoplasmatota</taxon>
        <taxon>Mollicutes</taxon>
        <taxon>Candidatus Izemoplasmatales</taxon>
        <taxon>Candidatus Izemoplasmataceae</taxon>
        <taxon>Candidatus Xianfuyuplasma</taxon>
    </lineage>
</organism>
<dbReference type="EMBL" id="CP048914">
    <property type="protein sequence ID" value="QMS84262.1"/>
    <property type="molecule type" value="Genomic_DNA"/>
</dbReference>
<name>A0A7L7KPT4_9MOLU</name>
<keyword evidence="3" id="KW-1185">Reference proteome</keyword>
<dbReference type="GO" id="GO:0015074">
    <property type="term" value="P:DNA integration"/>
    <property type="evidence" value="ECO:0007669"/>
    <property type="project" value="InterPro"/>
</dbReference>
<evidence type="ECO:0000313" key="3">
    <source>
        <dbReference type="Proteomes" id="UP000514720"/>
    </source>
</evidence>
<evidence type="ECO:0000259" key="1">
    <source>
        <dbReference type="Pfam" id="PF13333"/>
    </source>
</evidence>
<dbReference type="KEGG" id="xcl:G4Z02_00405"/>
<dbReference type="Pfam" id="PF13333">
    <property type="entry name" value="rve_2"/>
    <property type="match status" value="1"/>
</dbReference>
<dbReference type="AlphaFoldDB" id="A0A7L7KPT4"/>
<protein>
    <submittedName>
        <fullName evidence="2">IS3 family transposase</fullName>
    </submittedName>
</protein>
<gene>
    <name evidence="2" type="ORF">G4Z02_00405</name>
</gene>
<sequence length="32" mass="3969">MTISIVSEYIYCYNYNRLQEKLKELPPIVYRK</sequence>
<dbReference type="Proteomes" id="UP000514720">
    <property type="component" value="Chromosome"/>
</dbReference>
<feature type="domain" description="Integrase catalytic" evidence="1">
    <location>
        <begin position="6"/>
        <end position="32"/>
    </location>
</feature>
<dbReference type="InterPro" id="IPR001584">
    <property type="entry name" value="Integrase_cat-core"/>
</dbReference>
<reference evidence="2 3" key="1">
    <citation type="submission" date="2020-02" db="EMBL/GenBank/DDBJ databases">
        <authorList>
            <person name="Zheng R.K."/>
            <person name="Sun C.M."/>
        </authorList>
    </citation>
    <scope>NUCLEOTIDE SEQUENCE [LARGE SCALE GENOMIC DNA]</scope>
    <source>
        <strain evidence="3">zrk13</strain>
    </source>
</reference>
<evidence type="ECO:0000313" key="2">
    <source>
        <dbReference type="EMBL" id="QMS84262.1"/>
    </source>
</evidence>
<accession>A0A7L7KPT4</accession>